<dbReference type="EMBL" id="JAOPGA020000687">
    <property type="protein sequence ID" value="KAL0480767.1"/>
    <property type="molecule type" value="Genomic_DNA"/>
</dbReference>
<evidence type="ECO:0000313" key="2">
    <source>
        <dbReference type="Proteomes" id="UP001431209"/>
    </source>
</evidence>
<proteinExistence type="predicted"/>
<gene>
    <name evidence="1" type="ORF">AKO1_006961</name>
</gene>
<dbReference type="Gene3D" id="1.25.40.20">
    <property type="entry name" value="Ankyrin repeat-containing domain"/>
    <property type="match status" value="1"/>
</dbReference>
<dbReference type="AlphaFoldDB" id="A0AAW2YTM4"/>
<dbReference type="InterPro" id="IPR036770">
    <property type="entry name" value="Ankyrin_rpt-contain_sf"/>
</dbReference>
<accession>A0AAW2YTM4</accession>
<sequence length="203" mass="22825">MTLPEPVVAAVESGDVETVTRFVEEGGNINDLYAVTYWDYDHGPEERFGKIFEKAKSIPMIKALAGFKAEQSQDLISKVYNDHGLPLVLYLLDCGYTPNYEHDNSSILTDACYKKDLPAVKELIARGANVKFACRYTGHNLLHSSYNCVDPSNKSHLEIIKIVIKHGADQKGIESHYGGRLPQDFTTKQNYLLIKQKLHPLIK</sequence>
<comment type="caution">
    <text evidence="1">The sequence shown here is derived from an EMBL/GenBank/DDBJ whole genome shotgun (WGS) entry which is preliminary data.</text>
</comment>
<evidence type="ECO:0000313" key="1">
    <source>
        <dbReference type="EMBL" id="KAL0480767.1"/>
    </source>
</evidence>
<name>A0AAW2YTM4_9EUKA</name>
<organism evidence="1 2">
    <name type="scientific">Acrasis kona</name>
    <dbReference type="NCBI Taxonomy" id="1008807"/>
    <lineage>
        <taxon>Eukaryota</taxon>
        <taxon>Discoba</taxon>
        <taxon>Heterolobosea</taxon>
        <taxon>Tetramitia</taxon>
        <taxon>Eutetramitia</taxon>
        <taxon>Acrasidae</taxon>
        <taxon>Acrasis</taxon>
    </lineage>
</organism>
<evidence type="ECO:0008006" key="3">
    <source>
        <dbReference type="Google" id="ProtNLM"/>
    </source>
</evidence>
<protein>
    <recommendedName>
        <fullName evidence="3">Ankyrin repeat domain-containing protein</fullName>
    </recommendedName>
</protein>
<dbReference type="SMART" id="SM00248">
    <property type="entry name" value="ANK"/>
    <property type="match status" value="3"/>
</dbReference>
<reference evidence="1 2" key="1">
    <citation type="submission" date="2024-03" db="EMBL/GenBank/DDBJ databases">
        <title>The Acrasis kona genome and developmental transcriptomes reveal deep origins of eukaryotic multicellular pathways.</title>
        <authorList>
            <person name="Sheikh S."/>
            <person name="Fu C.-J."/>
            <person name="Brown M.W."/>
            <person name="Baldauf S.L."/>
        </authorList>
    </citation>
    <scope>NUCLEOTIDE SEQUENCE [LARGE SCALE GENOMIC DNA]</scope>
    <source>
        <strain evidence="1 2">ATCC MYA-3509</strain>
    </source>
</reference>
<dbReference type="Proteomes" id="UP001431209">
    <property type="component" value="Unassembled WGS sequence"/>
</dbReference>
<dbReference type="SUPFAM" id="SSF48403">
    <property type="entry name" value="Ankyrin repeat"/>
    <property type="match status" value="1"/>
</dbReference>
<keyword evidence="2" id="KW-1185">Reference proteome</keyword>
<dbReference type="InterPro" id="IPR002110">
    <property type="entry name" value="Ankyrin_rpt"/>
</dbReference>